<organism evidence="15 16">
    <name type="scientific">Nitratireductor pacificus pht-3B</name>
    <dbReference type="NCBI Taxonomy" id="391937"/>
    <lineage>
        <taxon>Bacteria</taxon>
        <taxon>Pseudomonadati</taxon>
        <taxon>Pseudomonadota</taxon>
        <taxon>Alphaproteobacteria</taxon>
        <taxon>Hyphomicrobiales</taxon>
        <taxon>Phyllobacteriaceae</taxon>
        <taxon>Nitratireductor</taxon>
    </lineage>
</organism>
<keyword evidence="9 13" id="KW-0798">TonB box</keyword>
<keyword evidence="5 12" id="KW-0812">Transmembrane</keyword>
<dbReference type="OrthoDB" id="9796221at2"/>
<comment type="caution">
    <text evidence="15">The sequence shown here is derived from an EMBL/GenBank/DDBJ whole genome shotgun (WGS) entry which is preliminary data.</text>
</comment>
<dbReference type="SUPFAM" id="SSF56935">
    <property type="entry name" value="Porins"/>
    <property type="match status" value="1"/>
</dbReference>
<name>K2MBT0_9HYPH</name>
<protein>
    <submittedName>
        <fullName evidence="15">TonB-dependent receptor, plug</fullName>
    </submittedName>
</protein>
<dbReference type="Gene3D" id="2.40.170.20">
    <property type="entry name" value="TonB-dependent receptor, beta-barrel domain"/>
    <property type="match status" value="1"/>
</dbReference>
<keyword evidence="8" id="KW-0406">Ion transport</keyword>
<dbReference type="CDD" id="cd01347">
    <property type="entry name" value="ligand_gated_channel"/>
    <property type="match status" value="1"/>
</dbReference>
<keyword evidence="3 12" id="KW-1134">Transmembrane beta strand</keyword>
<evidence type="ECO:0000256" key="10">
    <source>
        <dbReference type="ARBA" id="ARBA00023136"/>
    </source>
</evidence>
<dbReference type="PANTHER" id="PTHR30069:SF53">
    <property type="entry name" value="COLICIN I RECEPTOR-RELATED"/>
    <property type="match status" value="1"/>
</dbReference>
<evidence type="ECO:0000256" key="12">
    <source>
        <dbReference type="PROSITE-ProRule" id="PRU01360"/>
    </source>
</evidence>
<keyword evidence="15" id="KW-0675">Receptor</keyword>
<keyword evidence="4" id="KW-0410">Iron transport</keyword>
<dbReference type="PANTHER" id="PTHR30069">
    <property type="entry name" value="TONB-DEPENDENT OUTER MEMBRANE RECEPTOR"/>
    <property type="match status" value="1"/>
</dbReference>
<keyword evidence="16" id="KW-1185">Reference proteome</keyword>
<evidence type="ECO:0000256" key="4">
    <source>
        <dbReference type="ARBA" id="ARBA00022496"/>
    </source>
</evidence>
<keyword evidence="6" id="KW-0732">Signal</keyword>
<dbReference type="RefSeq" id="WP_008597452.1">
    <property type="nucleotide sequence ID" value="NZ_AMRM01000014.1"/>
</dbReference>
<evidence type="ECO:0000256" key="11">
    <source>
        <dbReference type="ARBA" id="ARBA00023237"/>
    </source>
</evidence>
<evidence type="ECO:0000256" key="5">
    <source>
        <dbReference type="ARBA" id="ARBA00022692"/>
    </source>
</evidence>
<evidence type="ECO:0000256" key="9">
    <source>
        <dbReference type="ARBA" id="ARBA00023077"/>
    </source>
</evidence>
<dbReference type="InterPro" id="IPR012910">
    <property type="entry name" value="Plug_dom"/>
</dbReference>
<keyword evidence="7" id="KW-0408">Iron</keyword>
<dbReference type="Pfam" id="PF07715">
    <property type="entry name" value="Plug"/>
    <property type="match status" value="1"/>
</dbReference>
<accession>K2MBT0</accession>
<dbReference type="Proteomes" id="UP000006786">
    <property type="component" value="Unassembled WGS sequence"/>
</dbReference>
<dbReference type="PROSITE" id="PS52016">
    <property type="entry name" value="TONB_DEPENDENT_REC_3"/>
    <property type="match status" value="1"/>
</dbReference>
<dbReference type="InterPro" id="IPR000531">
    <property type="entry name" value="Beta-barrel_TonB"/>
</dbReference>
<dbReference type="InterPro" id="IPR036942">
    <property type="entry name" value="Beta-barrel_TonB_sf"/>
</dbReference>
<dbReference type="SMART" id="SM00965">
    <property type="entry name" value="STN"/>
    <property type="match status" value="1"/>
</dbReference>
<keyword evidence="10 12" id="KW-0472">Membrane</keyword>
<keyword evidence="11 12" id="KW-0998">Cell outer membrane</keyword>
<evidence type="ECO:0000256" key="1">
    <source>
        <dbReference type="ARBA" id="ARBA00004571"/>
    </source>
</evidence>
<comment type="similarity">
    <text evidence="12 13">Belongs to the TonB-dependent receptor family.</text>
</comment>
<dbReference type="InterPro" id="IPR037066">
    <property type="entry name" value="Plug_dom_sf"/>
</dbReference>
<dbReference type="GO" id="GO:0015344">
    <property type="term" value="F:siderophore uptake transmembrane transporter activity"/>
    <property type="evidence" value="ECO:0007669"/>
    <property type="project" value="TreeGrafter"/>
</dbReference>
<dbReference type="Gene3D" id="2.170.130.10">
    <property type="entry name" value="TonB-dependent receptor, plug domain"/>
    <property type="match status" value="1"/>
</dbReference>
<dbReference type="EMBL" id="AMRM01000014">
    <property type="protein sequence ID" value="EKF18330.1"/>
    <property type="molecule type" value="Genomic_DNA"/>
</dbReference>
<dbReference type="PATRIC" id="fig|391937.3.peg.2683"/>
<dbReference type="GO" id="GO:0044718">
    <property type="term" value="P:siderophore transmembrane transport"/>
    <property type="evidence" value="ECO:0007669"/>
    <property type="project" value="TreeGrafter"/>
</dbReference>
<dbReference type="Gene3D" id="3.55.50.30">
    <property type="match status" value="1"/>
</dbReference>
<dbReference type="Pfam" id="PF00593">
    <property type="entry name" value="TonB_dep_Rec_b-barrel"/>
    <property type="match status" value="1"/>
</dbReference>
<evidence type="ECO:0000256" key="3">
    <source>
        <dbReference type="ARBA" id="ARBA00022452"/>
    </source>
</evidence>
<dbReference type="AlphaFoldDB" id="K2MBT0"/>
<comment type="subcellular location">
    <subcellularLocation>
        <location evidence="1 12">Cell outer membrane</location>
        <topology evidence="1 12">Multi-pass membrane protein</topology>
    </subcellularLocation>
</comment>
<evidence type="ECO:0000313" key="15">
    <source>
        <dbReference type="EMBL" id="EKF18330.1"/>
    </source>
</evidence>
<dbReference type="InterPro" id="IPR011662">
    <property type="entry name" value="Secretin/TonB_short_N"/>
</dbReference>
<evidence type="ECO:0000256" key="6">
    <source>
        <dbReference type="ARBA" id="ARBA00022729"/>
    </source>
</evidence>
<keyword evidence="2 12" id="KW-0813">Transport</keyword>
<evidence type="ECO:0000256" key="2">
    <source>
        <dbReference type="ARBA" id="ARBA00022448"/>
    </source>
</evidence>
<evidence type="ECO:0000256" key="8">
    <source>
        <dbReference type="ARBA" id="ARBA00023065"/>
    </source>
</evidence>
<dbReference type="GO" id="GO:0009279">
    <property type="term" value="C:cell outer membrane"/>
    <property type="evidence" value="ECO:0007669"/>
    <property type="project" value="UniProtKB-SubCell"/>
</dbReference>
<sequence>MDNNGAGQDVSRRARRRLLTTLTMSTALCLGAVPVVLSVTHAAAQADGRHSFNIPSQPLNAALRSFANRTGVQIAYQTSVAAGAVAPAVSGTMSAEDGLARLLSGSGLHYSFTGANTVTILDPASTAGADGPITDGSTVLEAITVTAAGSAQTVAGAPATVTLIDGETINSRSYSSVNDVLRDVPGIVLSAPSTKTGDAGISMRGLGQAYVLMMVDGRPLGNSSEATYNGWGSGLDGGYLPPPAAIERIEVVRGPMSSLYGTAALGGVINVITKPVADAWTGSVTGGMTIYDDKRFGKSYEGRFHVSGPIIADVVGLSLYGSIHERLDHILVDGNLNSIGRDSLGGRLTWNVNDSNRLALEIARNATDIETVGPGRNAGDVLARRMNYSLTHNLDWGNDYETVSYLNYEDLDFNNGDYGSGYTQLNLNSKTSLSLGSHDITAGLDYRSEETQHEPDRFPGSDPVMTRWNFAVFGEDNWRVFDSFTATLGARYDYNERYGSHFTPRLYGVWEVSPDLTLKGGVSGGYKVPQLKQADGGIFEPAARGAAWDQGNTNLKPEESTNFEVGAVWASPLGFQLGLTAYHTRFSNKIDRQEICFDPVGLTCRGRSSIRQYVNRDAAELNGVEVTLDFPVGDVDVSLNYTYADSEITKGAGAGERFNDLPEHVANLGLNWRATDALNVWGRAQYRSATHDAGTGHIPEHVLFDLGGQYDFNEHLQANFAVYNVADKTFDNDYLDGRRFYLGMTSRF</sequence>
<dbReference type="Pfam" id="PF07660">
    <property type="entry name" value="STN"/>
    <property type="match status" value="1"/>
</dbReference>
<evidence type="ECO:0000313" key="16">
    <source>
        <dbReference type="Proteomes" id="UP000006786"/>
    </source>
</evidence>
<feature type="domain" description="Secretin/TonB short N-terminal" evidence="14">
    <location>
        <begin position="72"/>
        <end position="123"/>
    </location>
</feature>
<evidence type="ECO:0000256" key="13">
    <source>
        <dbReference type="RuleBase" id="RU003357"/>
    </source>
</evidence>
<dbReference type="STRING" id="391937.NA2_13075"/>
<dbReference type="eggNOG" id="COG4771">
    <property type="taxonomic scope" value="Bacteria"/>
</dbReference>
<proteinExistence type="inferred from homology"/>
<evidence type="ECO:0000256" key="7">
    <source>
        <dbReference type="ARBA" id="ARBA00023004"/>
    </source>
</evidence>
<dbReference type="InterPro" id="IPR039426">
    <property type="entry name" value="TonB-dep_rcpt-like"/>
</dbReference>
<evidence type="ECO:0000259" key="14">
    <source>
        <dbReference type="SMART" id="SM00965"/>
    </source>
</evidence>
<reference evidence="15 16" key="1">
    <citation type="journal article" date="2012" name="J. Bacteriol.">
        <title>Genome Sequence of Nitratireductor pacificus Type Strain pht-3B.</title>
        <authorList>
            <person name="Lai Q."/>
            <person name="Li G."/>
            <person name="Shao Z."/>
        </authorList>
    </citation>
    <scope>NUCLEOTIDE SEQUENCE [LARGE SCALE GENOMIC DNA]</scope>
    <source>
        <strain evidence="16">pht-3B</strain>
    </source>
</reference>
<gene>
    <name evidence="15" type="ORF">NA2_13075</name>
</gene>